<evidence type="ECO:0000313" key="3">
    <source>
        <dbReference type="Proteomes" id="UP000811609"/>
    </source>
</evidence>
<keyword evidence="1" id="KW-1133">Transmembrane helix</keyword>
<keyword evidence="3" id="KW-1185">Reference proteome</keyword>
<protein>
    <submittedName>
        <fullName evidence="2">Uncharacterized protein</fullName>
    </submittedName>
</protein>
<dbReference type="EMBL" id="CM031811">
    <property type="protein sequence ID" value="KAG6660277.1"/>
    <property type="molecule type" value="Genomic_DNA"/>
</dbReference>
<sequence>MCTQPLHLLTIIFGFLSSIPLFASRKRLGLIPCSHPPSLKSQVSVMLLKNMVHRVIRKILMHCRIEIKLSFPSSPNSYYQAQRLWPR</sequence>
<comment type="caution">
    <text evidence="2">The sequence shown here is derived from an EMBL/GenBank/DDBJ whole genome shotgun (WGS) entry which is preliminary data.</text>
</comment>
<proteinExistence type="predicted"/>
<keyword evidence="1" id="KW-0812">Transmembrane</keyword>
<gene>
    <name evidence="2" type="ORF">CIPAW_03G094500</name>
</gene>
<keyword evidence="1" id="KW-0472">Membrane</keyword>
<accession>A0A8T1R0Q4</accession>
<evidence type="ECO:0000313" key="2">
    <source>
        <dbReference type="EMBL" id="KAG6660277.1"/>
    </source>
</evidence>
<reference evidence="2" key="1">
    <citation type="submission" date="2020-12" db="EMBL/GenBank/DDBJ databases">
        <title>WGS assembly of Carya illinoinensis cv. Pawnee.</title>
        <authorList>
            <person name="Platts A."/>
            <person name="Shu S."/>
            <person name="Wright S."/>
            <person name="Barry K."/>
            <person name="Edger P."/>
            <person name="Pires J.C."/>
            <person name="Schmutz J."/>
        </authorList>
    </citation>
    <scope>NUCLEOTIDE SEQUENCE</scope>
    <source>
        <tissue evidence="2">Leaf</tissue>
    </source>
</reference>
<feature type="transmembrane region" description="Helical" evidence="1">
    <location>
        <begin position="6"/>
        <end position="23"/>
    </location>
</feature>
<evidence type="ECO:0000256" key="1">
    <source>
        <dbReference type="SAM" id="Phobius"/>
    </source>
</evidence>
<dbReference type="Proteomes" id="UP000811609">
    <property type="component" value="Chromosome 3"/>
</dbReference>
<name>A0A8T1R0Q4_CARIL</name>
<organism evidence="2 3">
    <name type="scientific">Carya illinoinensis</name>
    <name type="common">Pecan</name>
    <dbReference type="NCBI Taxonomy" id="32201"/>
    <lineage>
        <taxon>Eukaryota</taxon>
        <taxon>Viridiplantae</taxon>
        <taxon>Streptophyta</taxon>
        <taxon>Embryophyta</taxon>
        <taxon>Tracheophyta</taxon>
        <taxon>Spermatophyta</taxon>
        <taxon>Magnoliopsida</taxon>
        <taxon>eudicotyledons</taxon>
        <taxon>Gunneridae</taxon>
        <taxon>Pentapetalae</taxon>
        <taxon>rosids</taxon>
        <taxon>fabids</taxon>
        <taxon>Fagales</taxon>
        <taxon>Juglandaceae</taxon>
        <taxon>Carya</taxon>
    </lineage>
</organism>
<dbReference type="AlphaFoldDB" id="A0A8T1R0Q4"/>